<organism evidence="1">
    <name type="scientific">Myoviridae sp. ctPuP5</name>
    <dbReference type="NCBI Taxonomy" id="2823543"/>
    <lineage>
        <taxon>Viruses</taxon>
        <taxon>Duplodnaviria</taxon>
        <taxon>Heunggongvirae</taxon>
        <taxon>Uroviricota</taxon>
        <taxon>Caudoviricetes</taxon>
    </lineage>
</organism>
<dbReference type="EMBL" id="BK014662">
    <property type="protein sequence ID" value="DAD66709.1"/>
    <property type="molecule type" value="Genomic_DNA"/>
</dbReference>
<reference evidence="1" key="1">
    <citation type="journal article" date="2021" name="Proc. Natl. Acad. Sci. U.S.A.">
        <title>A Catalog of Tens of Thousands of Viruses from Human Metagenomes Reveals Hidden Associations with Chronic Diseases.</title>
        <authorList>
            <person name="Tisza M.J."/>
            <person name="Buck C.B."/>
        </authorList>
    </citation>
    <scope>NUCLEOTIDE SEQUENCE</scope>
    <source>
        <strain evidence="1">CtPuP5</strain>
    </source>
</reference>
<proteinExistence type="predicted"/>
<name>A0A8S5L9X2_9CAUD</name>
<sequence>MEKKELIERIELIMRDNDGITFDTPEEVAGEELLSISYCGELSFADDEVEIELEDLQEIELDNLLYVIECQLEADEKVFERCRGSYY</sequence>
<accession>A0A8S5L9X2</accession>
<protein>
    <submittedName>
        <fullName evidence="1">Uncharacterized protein</fullName>
    </submittedName>
</protein>
<evidence type="ECO:0000313" key="1">
    <source>
        <dbReference type="EMBL" id="DAD66709.1"/>
    </source>
</evidence>